<evidence type="ECO:0000256" key="1">
    <source>
        <dbReference type="SAM" id="MobiDB-lite"/>
    </source>
</evidence>
<proteinExistence type="predicted"/>
<feature type="region of interest" description="Disordered" evidence="1">
    <location>
        <begin position="81"/>
        <end position="114"/>
    </location>
</feature>
<dbReference type="AlphaFoldDB" id="A0A426ZTV5"/>
<accession>A0A426ZTV5</accession>
<organism evidence="2 3">
    <name type="scientific">Ensete ventricosum</name>
    <name type="common">Abyssinian banana</name>
    <name type="synonym">Musa ensete</name>
    <dbReference type="NCBI Taxonomy" id="4639"/>
    <lineage>
        <taxon>Eukaryota</taxon>
        <taxon>Viridiplantae</taxon>
        <taxon>Streptophyta</taxon>
        <taxon>Embryophyta</taxon>
        <taxon>Tracheophyta</taxon>
        <taxon>Spermatophyta</taxon>
        <taxon>Magnoliopsida</taxon>
        <taxon>Liliopsida</taxon>
        <taxon>Zingiberales</taxon>
        <taxon>Musaceae</taxon>
        <taxon>Ensete</taxon>
    </lineage>
</organism>
<dbReference type="Proteomes" id="UP000287651">
    <property type="component" value="Unassembled WGS sequence"/>
</dbReference>
<sequence>MSSIAPGCGKVYSRLRMKGVQAEVEGLPSKLVVESAQRSSGRVHKRGPMQEVRGRRRSTPPFFVKRFVAIPTLSLSGFDDQRRKKKKKLPVGGHAESTCLVPSLPPPSQDPISVSRRPKVSDLWSPHTPSLISLSLSVSPPPFLSRDLGFEFEFEIRVFTSRSGFLLDPGVESASPAVEGWFLIHRRRHPDLYCDGGHGGPEPVSRVHDAGRRAPLGRGRRRGIGQAADFHLS</sequence>
<dbReference type="EMBL" id="AMZH03005039">
    <property type="protein sequence ID" value="RRT67459.1"/>
    <property type="molecule type" value="Genomic_DNA"/>
</dbReference>
<protein>
    <submittedName>
        <fullName evidence="2">Uncharacterized protein</fullName>
    </submittedName>
</protein>
<comment type="caution">
    <text evidence="2">The sequence shown here is derived from an EMBL/GenBank/DDBJ whole genome shotgun (WGS) entry which is preliminary data.</text>
</comment>
<name>A0A426ZTV5_ENSVE</name>
<evidence type="ECO:0000313" key="2">
    <source>
        <dbReference type="EMBL" id="RRT67459.1"/>
    </source>
</evidence>
<gene>
    <name evidence="2" type="ORF">B296_00015547</name>
</gene>
<feature type="region of interest" description="Disordered" evidence="1">
    <location>
        <begin position="196"/>
        <end position="220"/>
    </location>
</feature>
<evidence type="ECO:0000313" key="3">
    <source>
        <dbReference type="Proteomes" id="UP000287651"/>
    </source>
</evidence>
<reference evidence="2 3" key="1">
    <citation type="journal article" date="2014" name="Agronomy (Basel)">
        <title>A Draft Genome Sequence for Ensete ventricosum, the Drought-Tolerant Tree Against Hunger.</title>
        <authorList>
            <person name="Harrison J."/>
            <person name="Moore K.A."/>
            <person name="Paszkiewicz K."/>
            <person name="Jones T."/>
            <person name="Grant M."/>
            <person name="Ambacheew D."/>
            <person name="Muzemil S."/>
            <person name="Studholme D.J."/>
        </authorList>
    </citation>
    <scope>NUCLEOTIDE SEQUENCE [LARGE SCALE GENOMIC DNA]</scope>
</reference>